<protein>
    <recommendedName>
        <fullName evidence="4">DUF1772 domain-containing protein</fullName>
    </recommendedName>
</protein>
<keyword evidence="1" id="KW-1133">Transmembrane helix</keyword>
<name>A0ABV9RG23_9PSEU</name>
<feature type="transmembrane region" description="Helical" evidence="1">
    <location>
        <begin position="100"/>
        <end position="120"/>
    </location>
</feature>
<evidence type="ECO:0000313" key="2">
    <source>
        <dbReference type="EMBL" id="MFC4832266.1"/>
    </source>
</evidence>
<proteinExistence type="predicted"/>
<dbReference type="Proteomes" id="UP001595909">
    <property type="component" value="Unassembled WGS sequence"/>
</dbReference>
<evidence type="ECO:0000256" key="1">
    <source>
        <dbReference type="SAM" id="Phobius"/>
    </source>
</evidence>
<feature type="transmembrane region" description="Helical" evidence="1">
    <location>
        <begin position="69"/>
        <end position="88"/>
    </location>
</feature>
<dbReference type="EMBL" id="JBHSIM010000017">
    <property type="protein sequence ID" value="MFC4832266.1"/>
    <property type="molecule type" value="Genomic_DNA"/>
</dbReference>
<organism evidence="2 3">
    <name type="scientific">Actinomycetospora chibensis</name>
    <dbReference type="NCBI Taxonomy" id="663606"/>
    <lineage>
        <taxon>Bacteria</taxon>
        <taxon>Bacillati</taxon>
        <taxon>Actinomycetota</taxon>
        <taxon>Actinomycetes</taxon>
        <taxon>Pseudonocardiales</taxon>
        <taxon>Pseudonocardiaceae</taxon>
        <taxon>Actinomycetospora</taxon>
    </lineage>
</organism>
<evidence type="ECO:0000313" key="3">
    <source>
        <dbReference type="Proteomes" id="UP001595909"/>
    </source>
</evidence>
<sequence length="175" mass="18736">MTDTTTIRSRILGGVGTRADWRRPHLVALTALTAYSTGVGWQAQAVSYPLFRDVPPEDFLAYHAQYNEAIPIVVIVPGFLTFLACAAFPWTRPADVPRGLAGIVAASGLVSLVSTVAWAIPRHDRLDRIGQDEATIASLLDANLVRSLALTAGAVALMVATARSGRASRITRSIR</sequence>
<accession>A0ABV9RG23</accession>
<comment type="caution">
    <text evidence="2">The sequence shown here is derived from an EMBL/GenBank/DDBJ whole genome shotgun (WGS) entry which is preliminary data.</text>
</comment>
<dbReference type="RefSeq" id="WP_274190481.1">
    <property type="nucleotide sequence ID" value="NZ_BAABHN010000017.1"/>
</dbReference>
<evidence type="ECO:0008006" key="4">
    <source>
        <dbReference type="Google" id="ProtNLM"/>
    </source>
</evidence>
<keyword evidence="1" id="KW-0472">Membrane</keyword>
<keyword evidence="1" id="KW-0812">Transmembrane</keyword>
<reference evidence="3" key="1">
    <citation type="journal article" date="2019" name="Int. J. Syst. Evol. Microbiol.">
        <title>The Global Catalogue of Microorganisms (GCM) 10K type strain sequencing project: providing services to taxonomists for standard genome sequencing and annotation.</title>
        <authorList>
            <consortium name="The Broad Institute Genomics Platform"/>
            <consortium name="The Broad Institute Genome Sequencing Center for Infectious Disease"/>
            <person name="Wu L."/>
            <person name="Ma J."/>
        </authorList>
    </citation>
    <scope>NUCLEOTIDE SEQUENCE [LARGE SCALE GENOMIC DNA]</scope>
    <source>
        <strain evidence="3">CCUG 50347</strain>
    </source>
</reference>
<gene>
    <name evidence="2" type="ORF">ACFPEL_07585</name>
</gene>
<keyword evidence="3" id="KW-1185">Reference proteome</keyword>